<name>A0ABX2IU68_9RHOB</name>
<keyword evidence="2" id="KW-0812">Transmembrane</keyword>
<reference evidence="3 4" key="1">
    <citation type="submission" date="2020-06" db="EMBL/GenBank/DDBJ databases">
        <title>Sulfitobacter algicola sp. nov., isolated from green algae.</title>
        <authorList>
            <person name="Wang C."/>
        </authorList>
    </citation>
    <scope>NUCLEOTIDE SEQUENCE [LARGE SCALE GENOMIC DNA]</scope>
    <source>
        <strain evidence="3 4">1151</strain>
    </source>
</reference>
<evidence type="ECO:0000256" key="1">
    <source>
        <dbReference type="SAM" id="MobiDB-lite"/>
    </source>
</evidence>
<dbReference type="EMBL" id="JABUFE010000003">
    <property type="protein sequence ID" value="NSX54610.1"/>
    <property type="molecule type" value="Genomic_DNA"/>
</dbReference>
<feature type="transmembrane region" description="Helical" evidence="2">
    <location>
        <begin position="231"/>
        <end position="255"/>
    </location>
</feature>
<feature type="transmembrane region" description="Helical" evidence="2">
    <location>
        <begin position="204"/>
        <end position="225"/>
    </location>
</feature>
<keyword evidence="4" id="KW-1185">Reference proteome</keyword>
<gene>
    <name evidence="3" type="ORF">HRQ87_07305</name>
</gene>
<evidence type="ECO:0000313" key="4">
    <source>
        <dbReference type="Proteomes" id="UP000777935"/>
    </source>
</evidence>
<dbReference type="Proteomes" id="UP000777935">
    <property type="component" value="Unassembled WGS sequence"/>
</dbReference>
<evidence type="ECO:0000313" key="3">
    <source>
        <dbReference type="EMBL" id="NSX54610.1"/>
    </source>
</evidence>
<keyword evidence="2" id="KW-1133">Transmembrane helix</keyword>
<sequence length="337" mass="37185">MPDLDTGHIFLTTLAPIKTSNTGGSTSFEQQARIALAKLPTALQSPATQNIGINSPFARNTRNHLARMFVLSDVIYNGRTGQNPVVGTIMGVNPTDLQKVDKLNAPYLVFCAEIDAITEDGAPLPTDLSPDEQKQVRAAYARKLWHTMEFEIQDVYSNCVGFENVDDADQFAAYLERCHVETTMPFHDYYLELPPFHNLAVKPLLAAVLVPAVIAILSLLMRVFGLLTLPWIGFSTLWTFVIAATLTVGISIWAIRFAIKNGEKPLAPGKYDDLPSVLKSLYLQQHFSDFVVKHQGTTAAKLHKDFGAFLKRHKPDDTTTPTQGPGIISSRPVPKNI</sequence>
<evidence type="ECO:0000256" key="2">
    <source>
        <dbReference type="SAM" id="Phobius"/>
    </source>
</evidence>
<proteinExistence type="predicted"/>
<feature type="region of interest" description="Disordered" evidence="1">
    <location>
        <begin position="314"/>
        <end position="337"/>
    </location>
</feature>
<dbReference type="RefSeq" id="WP_174136806.1">
    <property type="nucleotide sequence ID" value="NZ_JABUFE010000003.1"/>
</dbReference>
<keyword evidence="2" id="KW-0472">Membrane</keyword>
<accession>A0ABX2IU68</accession>
<organism evidence="3 4">
    <name type="scientific">Parasulfitobacter algicola</name>
    <dbReference type="NCBI Taxonomy" id="2614809"/>
    <lineage>
        <taxon>Bacteria</taxon>
        <taxon>Pseudomonadati</taxon>
        <taxon>Pseudomonadota</taxon>
        <taxon>Alphaproteobacteria</taxon>
        <taxon>Rhodobacterales</taxon>
        <taxon>Roseobacteraceae</taxon>
        <taxon>Parasulfitobacter</taxon>
    </lineage>
</organism>
<comment type="caution">
    <text evidence="3">The sequence shown here is derived from an EMBL/GenBank/DDBJ whole genome shotgun (WGS) entry which is preliminary data.</text>
</comment>
<protein>
    <submittedName>
        <fullName evidence="3">Uncharacterized protein</fullName>
    </submittedName>
</protein>